<dbReference type="PANTHER" id="PTHR42659">
    <property type="entry name" value="XANTHINE DEHYDROGENASE SUBUNIT C-RELATED"/>
    <property type="match status" value="1"/>
</dbReference>
<dbReference type="Gene3D" id="3.30.465.10">
    <property type="match status" value="1"/>
</dbReference>
<dbReference type="FunFam" id="3.30.465.10:FF:000017">
    <property type="entry name" value="Xanthine dehydrogenase, FAD binding subunit"/>
    <property type="match status" value="1"/>
</dbReference>
<accession>A0A326UDS2</accession>
<dbReference type="PROSITE" id="PS51387">
    <property type="entry name" value="FAD_PCMH"/>
    <property type="match status" value="1"/>
</dbReference>
<evidence type="ECO:0000313" key="6">
    <source>
        <dbReference type="Proteomes" id="UP000248806"/>
    </source>
</evidence>
<dbReference type="InterPro" id="IPR016166">
    <property type="entry name" value="FAD-bd_PCMH"/>
</dbReference>
<dbReference type="PANTHER" id="PTHR42659:SF2">
    <property type="entry name" value="XANTHINE DEHYDROGENASE SUBUNIT C-RELATED"/>
    <property type="match status" value="1"/>
</dbReference>
<dbReference type="InterPro" id="IPR051312">
    <property type="entry name" value="Diverse_Substr_Oxidored"/>
</dbReference>
<feature type="domain" description="FAD-binding PCMH-type" evidence="4">
    <location>
        <begin position="2"/>
        <end position="178"/>
    </location>
</feature>
<dbReference type="EMBL" id="QKUF01000001">
    <property type="protein sequence ID" value="PZW35991.1"/>
    <property type="molecule type" value="Genomic_DNA"/>
</dbReference>
<organism evidence="5 6">
    <name type="scientific">Thermosporothrix hazakensis</name>
    <dbReference type="NCBI Taxonomy" id="644383"/>
    <lineage>
        <taxon>Bacteria</taxon>
        <taxon>Bacillati</taxon>
        <taxon>Chloroflexota</taxon>
        <taxon>Ktedonobacteria</taxon>
        <taxon>Ktedonobacterales</taxon>
        <taxon>Thermosporotrichaceae</taxon>
        <taxon>Thermosporothrix</taxon>
    </lineage>
</organism>
<name>A0A326UDS2_THEHA</name>
<dbReference type="SUPFAM" id="SSF56176">
    <property type="entry name" value="FAD-binding/transporter-associated domain-like"/>
    <property type="match status" value="1"/>
</dbReference>
<dbReference type="RefSeq" id="WP_111317718.1">
    <property type="nucleotide sequence ID" value="NZ_BIFX01000001.1"/>
</dbReference>
<dbReference type="SMART" id="SM01092">
    <property type="entry name" value="CO_deh_flav_C"/>
    <property type="match status" value="1"/>
</dbReference>
<dbReference type="Pfam" id="PF00941">
    <property type="entry name" value="FAD_binding_5"/>
    <property type="match status" value="1"/>
</dbReference>
<dbReference type="Proteomes" id="UP000248806">
    <property type="component" value="Unassembled WGS sequence"/>
</dbReference>
<dbReference type="InterPro" id="IPR036318">
    <property type="entry name" value="FAD-bd_PCMH-like_sf"/>
</dbReference>
<gene>
    <name evidence="5" type="ORF">EI42_00161</name>
</gene>
<dbReference type="GO" id="GO:0016491">
    <property type="term" value="F:oxidoreductase activity"/>
    <property type="evidence" value="ECO:0007669"/>
    <property type="project" value="UniProtKB-KW"/>
</dbReference>
<evidence type="ECO:0000259" key="4">
    <source>
        <dbReference type="PROSITE" id="PS51387"/>
    </source>
</evidence>
<dbReference type="OrthoDB" id="9774454at2"/>
<keyword evidence="1" id="KW-0285">Flavoprotein</keyword>
<keyword evidence="6" id="KW-1185">Reference proteome</keyword>
<dbReference type="InterPro" id="IPR016169">
    <property type="entry name" value="FAD-bd_PCMH_sub2"/>
</dbReference>
<evidence type="ECO:0000256" key="3">
    <source>
        <dbReference type="ARBA" id="ARBA00023002"/>
    </source>
</evidence>
<dbReference type="InterPro" id="IPR036683">
    <property type="entry name" value="CO_DH_flav_C_dom_sf"/>
</dbReference>
<dbReference type="InterPro" id="IPR019793">
    <property type="entry name" value="Peroxidases_heam-ligand_BS"/>
</dbReference>
<dbReference type="InterPro" id="IPR002346">
    <property type="entry name" value="Mopterin_DH_FAD-bd"/>
</dbReference>
<dbReference type="PROSITE" id="PS00435">
    <property type="entry name" value="PEROXIDASE_1"/>
    <property type="match status" value="1"/>
</dbReference>
<comment type="caution">
    <text evidence="5">The sequence shown here is derived from an EMBL/GenBank/DDBJ whole genome shotgun (WGS) entry which is preliminary data.</text>
</comment>
<evidence type="ECO:0000256" key="2">
    <source>
        <dbReference type="ARBA" id="ARBA00022827"/>
    </source>
</evidence>
<dbReference type="GO" id="GO:0071949">
    <property type="term" value="F:FAD binding"/>
    <property type="evidence" value="ECO:0007669"/>
    <property type="project" value="InterPro"/>
</dbReference>
<evidence type="ECO:0000313" key="5">
    <source>
        <dbReference type="EMBL" id="PZW35991.1"/>
    </source>
</evidence>
<dbReference type="Pfam" id="PF03450">
    <property type="entry name" value="CO_deh_flav_C"/>
    <property type="match status" value="1"/>
</dbReference>
<reference evidence="5 6" key="1">
    <citation type="submission" date="2018-06" db="EMBL/GenBank/DDBJ databases">
        <title>Genomic Encyclopedia of Archaeal and Bacterial Type Strains, Phase II (KMG-II): from individual species to whole genera.</title>
        <authorList>
            <person name="Goeker M."/>
        </authorList>
    </citation>
    <scope>NUCLEOTIDE SEQUENCE [LARGE SCALE GENOMIC DNA]</scope>
    <source>
        <strain evidence="5 6">ATCC BAA-1881</strain>
    </source>
</reference>
<proteinExistence type="predicted"/>
<dbReference type="InterPro" id="IPR005107">
    <property type="entry name" value="CO_DH_flav_C"/>
</dbReference>
<dbReference type="AlphaFoldDB" id="A0A326UDS2"/>
<keyword evidence="3" id="KW-0560">Oxidoreductase</keyword>
<dbReference type="Gene3D" id="3.30.43.10">
    <property type="entry name" value="Uridine Diphospho-n-acetylenolpyruvylglucosamine Reductase, domain 2"/>
    <property type="match status" value="1"/>
</dbReference>
<dbReference type="Gene3D" id="3.30.390.50">
    <property type="entry name" value="CO dehydrogenase flavoprotein, C-terminal domain"/>
    <property type="match status" value="1"/>
</dbReference>
<sequence length="289" mass="30915">MSIPAAFDYHPAQTVDEALSLLQQYGDDAKILAGGHSLIPAMKLRLAQPEHLVDIGRIQGLSYIKEEQDTIAIGALTTYTQIERSDLLQQYFPLMVECASIIADQQVRNRGTIGGSIAHADPAGDMPGVILALKGEIVVQGPGGKRTIAADDFILGAFETALEPDEIVIELRFARPPAHTGSAYQKLANQASHYAIVGSAVVLTLDANKTCTAASVVITGASMKTERSRAVEQALIGKQLDTATITDAASHAADELELVSDIHGSEEYRKQMASVIVRRTINSALERIS</sequence>
<dbReference type="SUPFAM" id="SSF55447">
    <property type="entry name" value="CO dehydrogenase flavoprotein C-terminal domain-like"/>
    <property type="match status" value="1"/>
</dbReference>
<evidence type="ECO:0000256" key="1">
    <source>
        <dbReference type="ARBA" id="ARBA00022630"/>
    </source>
</evidence>
<protein>
    <submittedName>
        <fullName evidence="5">Carbon-monoxide dehydrogenase medium subunit</fullName>
    </submittedName>
</protein>
<keyword evidence="2" id="KW-0274">FAD</keyword>
<dbReference type="InterPro" id="IPR016167">
    <property type="entry name" value="FAD-bd_PCMH_sub1"/>
</dbReference>